<evidence type="ECO:0000256" key="3">
    <source>
        <dbReference type="ARBA" id="ARBA00022552"/>
    </source>
</evidence>
<evidence type="ECO:0000256" key="2">
    <source>
        <dbReference type="ARBA" id="ARBA00010183"/>
    </source>
</evidence>
<dbReference type="eggNOG" id="COG0571">
    <property type="taxonomic scope" value="Bacteria"/>
</dbReference>
<keyword evidence="8 9" id="KW-0694">RNA-binding</keyword>
<dbReference type="EMBL" id="CP003096">
    <property type="protein sequence ID" value="AER66831.1"/>
    <property type="molecule type" value="Genomic_DNA"/>
</dbReference>
<keyword evidence="9" id="KW-0819">tRNA processing</keyword>
<dbReference type="SMART" id="SM00358">
    <property type="entry name" value="DSRM"/>
    <property type="match status" value="1"/>
</dbReference>
<dbReference type="GO" id="GO:0006364">
    <property type="term" value="P:rRNA processing"/>
    <property type="evidence" value="ECO:0007669"/>
    <property type="project" value="UniProtKB-UniRule"/>
</dbReference>
<comment type="similarity">
    <text evidence="2">Belongs to the ribonuclease III family.</text>
</comment>
<feature type="binding site" evidence="9">
    <location>
        <position position="122"/>
    </location>
    <ligand>
        <name>Mg(2+)</name>
        <dbReference type="ChEBI" id="CHEBI:18420"/>
    </ligand>
</feature>
<dbReference type="SUPFAM" id="SSF54768">
    <property type="entry name" value="dsRNA-binding domain-like"/>
    <property type="match status" value="1"/>
</dbReference>
<reference evidence="12 13" key="2">
    <citation type="journal article" date="2012" name="Stand. Genomic Sci.">
        <title>Genome sequence of the moderately thermophilic, amino-acid-degrading and sulfur-reducing bacterium Thermovirga lienii type strain (Cas60314(T)).</title>
        <authorList>
            <person name="Goker M."/>
            <person name="Saunders E."/>
            <person name="Lapidus A."/>
            <person name="Nolan M."/>
            <person name="Lucas S."/>
            <person name="Hammon N."/>
            <person name="Deshpande S."/>
            <person name="Cheng J.F."/>
            <person name="Han C."/>
            <person name="Tapia R."/>
            <person name="Goodwin L.A."/>
            <person name="Pitluck S."/>
            <person name="Liolios K."/>
            <person name="Mavromatis K."/>
            <person name="Pagani I."/>
            <person name="Ivanova N."/>
            <person name="Mikhailova N."/>
            <person name="Pati A."/>
            <person name="Chen A."/>
            <person name="Palaniappan K."/>
            <person name="Land M."/>
            <person name="Chang Y.J."/>
            <person name="Jeffries C.D."/>
            <person name="Brambilla E.M."/>
            <person name="Rohde M."/>
            <person name="Spring S."/>
            <person name="Detter J.C."/>
            <person name="Woyke T."/>
            <person name="Bristow J."/>
            <person name="Eisen J.A."/>
            <person name="Markowitz V."/>
            <person name="Hugenholtz P."/>
            <person name="Kyrpides N.C."/>
            <person name="Klenk H.P."/>
        </authorList>
    </citation>
    <scope>NUCLEOTIDE SEQUENCE [LARGE SCALE GENOMIC DNA]</scope>
    <source>
        <strain evidence="13">ATCC BAA-1197 / DSM 17291 / Cas60314</strain>
    </source>
</reference>
<dbReference type="Gene3D" id="3.30.160.20">
    <property type="match status" value="1"/>
</dbReference>
<gene>
    <name evidence="9" type="primary">rnc</name>
    <name evidence="12" type="ordered locus">Tlie_1098</name>
</gene>
<dbReference type="FunFam" id="1.10.1520.10:FF:000001">
    <property type="entry name" value="Ribonuclease 3"/>
    <property type="match status" value="1"/>
</dbReference>
<dbReference type="EC" id="3.1.26.3" evidence="9"/>
<evidence type="ECO:0000259" key="10">
    <source>
        <dbReference type="PROSITE" id="PS50137"/>
    </source>
</evidence>
<dbReference type="Gene3D" id="1.10.1520.10">
    <property type="entry name" value="Ribonuclease III domain"/>
    <property type="match status" value="1"/>
</dbReference>
<keyword evidence="9" id="KW-0479">Metal-binding</keyword>
<dbReference type="Pfam" id="PF00035">
    <property type="entry name" value="dsrm"/>
    <property type="match status" value="1"/>
</dbReference>
<dbReference type="CDD" id="cd00593">
    <property type="entry name" value="RIBOc"/>
    <property type="match status" value="1"/>
</dbReference>
<dbReference type="AlphaFoldDB" id="G7VAD1"/>
<name>G7VAD1_THELD</name>
<feature type="domain" description="DRBM" evidence="10">
    <location>
        <begin position="175"/>
        <end position="225"/>
    </location>
</feature>
<dbReference type="KEGG" id="tli:Tlie_1098"/>
<dbReference type="GO" id="GO:0010468">
    <property type="term" value="P:regulation of gene expression"/>
    <property type="evidence" value="ECO:0007669"/>
    <property type="project" value="TreeGrafter"/>
</dbReference>
<dbReference type="HOGENOM" id="CLU_000907_1_3_0"/>
<evidence type="ECO:0000256" key="8">
    <source>
        <dbReference type="ARBA" id="ARBA00022884"/>
    </source>
</evidence>
<evidence type="ECO:0000313" key="13">
    <source>
        <dbReference type="Proteomes" id="UP000005868"/>
    </source>
</evidence>
<dbReference type="OrthoDB" id="9805026at2"/>
<reference evidence="13" key="1">
    <citation type="submission" date="2011-10" db="EMBL/GenBank/DDBJ databases">
        <title>The complete genome of chromosome of Thermovirga lienii DSM 17291.</title>
        <authorList>
            <consortium name="US DOE Joint Genome Institute (JGI-PGF)"/>
            <person name="Lucas S."/>
            <person name="Copeland A."/>
            <person name="Lapidus A."/>
            <person name="Glavina del Rio T."/>
            <person name="Dalin E."/>
            <person name="Tice H."/>
            <person name="Bruce D."/>
            <person name="Goodwin L."/>
            <person name="Pitluck S."/>
            <person name="Peters L."/>
            <person name="Mikhailova N."/>
            <person name="Saunders E."/>
            <person name="Kyrpides N."/>
            <person name="Mavromatis K."/>
            <person name="Ivanova N."/>
            <person name="Last F.I."/>
            <person name="Brettin T."/>
            <person name="Detter J.C."/>
            <person name="Han C."/>
            <person name="Larimer F."/>
            <person name="Land M."/>
            <person name="Hauser L."/>
            <person name="Markowitz V."/>
            <person name="Cheng J.-F."/>
            <person name="Hugenholtz P."/>
            <person name="Woyke T."/>
            <person name="Wu D."/>
            <person name="Spring S."/>
            <person name="Schroeder M."/>
            <person name="Brambilla E.-M."/>
            <person name="Klenk H.-P."/>
            <person name="Eisen J.A."/>
        </authorList>
    </citation>
    <scope>NUCLEOTIDE SEQUENCE [LARGE SCALE GENOMIC DNA]</scope>
    <source>
        <strain evidence="13">ATCC BAA-1197 / DSM 17291 / Cas60314</strain>
    </source>
</reference>
<dbReference type="Pfam" id="PF14622">
    <property type="entry name" value="Ribonucleas_3_3"/>
    <property type="match status" value="1"/>
</dbReference>
<dbReference type="PANTHER" id="PTHR11207:SF0">
    <property type="entry name" value="RIBONUCLEASE 3"/>
    <property type="match status" value="1"/>
</dbReference>
<dbReference type="PROSITE" id="PS00517">
    <property type="entry name" value="RNASE_3_1"/>
    <property type="match status" value="1"/>
</dbReference>
<comment type="subcellular location">
    <subcellularLocation>
        <location evidence="9">Cytoplasm</location>
    </subcellularLocation>
</comment>
<keyword evidence="6 9" id="KW-0255">Endonuclease</keyword>
<dbReference type="GO" id="GO:0046872">
    <property type="term" value="F:metal ion binding"/>
    <property type="evidence" value="ECO:0007669"/>
    <property type="project" value="UniProtKB-KW"/>
</dbReference>
<keyword evidence="9" id="KW-0699">rRNA-binding</keyword>
<keyword evidence="5 9" id="KW-0540">Nuclease</keyword>
<dbReference type="GO" id="GO:0003725">
    <property type="term" value="F:double-stranded RNA binding"/>
    <property type="evidence" value="ECO:0007669"/>
    <property type="project" value="TreeGrafter"/>
</dbReference>
<evidence type="ECO:0000256" key="4">
    <source>
        <dbReference type="ARBA" id="ARBA00022664"/>
    </source>
</evidence>
<evidence type="ECO:0000256" key="7">
    <source>
        <dbReference type="ARBA" id="ARBA00022801"/>
    </source>
</evidence>
<dbReference type="InterPro" id="IPR014720">
    <property type="entry name" value="dsRBD_dom"/>
</dbReference>
<dbReference type="STRING" id="580340.Tlie_1098"/>
<evidence type="ECO:0000256" key="6">
    <source>
        <dbReference type="ARBA" id="ARBA00022759"/>
    </source>
</evidence>
<dbReference type="CDD" id="cd10845">
    <property type="entry name" value="DSRM_RNAse_III_family"/>
    <property type="match status" value="1"/>
</dbReference>
<dbReference type="PANTHER" id="PTHR11207">
    <property type="entry name" value="RIBONUCLEASE III"/>
    <property type="match status" value="1"/>
</dbReference>
<keyword evidence="7 9" id="KW-0378">Hydrolase</keyword>
<dbReference type="HAMAP" id="MF_00104">
    <property type="entry name" value="RNase_III"/>
    <property type="match status" value="1"/>
</dbReference>
<dbReference type="GO" id="GO:0019843">
    <property type="term" value="F:rRNA binding"/>
    <property type="evidence" value="ECO:0007669"/>
    <property type="project" value="UniProtKB-KW"/>
</dbReference>
<comment type="function">
    <text evidence="9">Digests double-stranded RNA. Involved in the processing of primary rRNA transcript to yield the immediate precursors to the large and small rRNAs (23S and 16S). Processes some mRNAs, and tRNAs when they are encoded in the rRNA operon. Processes pre-crRNA and tracrRNA of type II CRISPR loci if present in the organism.</text>
</comment>
<accession>G7VAD1</accession>
<dbReference type="GO" id="GO:0005737">
    <property type="term" value="C:cytoplasm"/>
    <property type="evidence" value="ECO:0007669"/>
    <property type="project" value="UniProtKB-SubCell"/>
</dbReference>
<feature type="active site" evidence="9">
    <location>
        <position position="50"/>
    </location>
</feature>
<dbReference type="Proteomes" id="UP000005868">
    <property type="component" value="Chromosome"/>
</dbReference>
<dbReference type="SMART" id="SM00535">
    <property type="entry name" value="RIBOc"/>
    <property type="match status" value="1"/>
</dbReference>
<evidence type="ECO:0000313" key="12">
    <source>
        <dbReference type="EMBL" id="AER66831.1"/>
    </source>
</evidence>
<comment type="subunit">
    <text evidence="9">Homodimer.</text>
</comment>
<feature type="binding site" evidence="9">
    <location>
        <position position="119"/>
    </location>
    <ligand>
        <name>Mg(2+)</name>
        <dbReference type="ChEBI" id="CHEBI:18420"/>
    </ligand>
</feature>
<dbReference type="InterPro" id="IPR036389">
    <property type="entry name" value="RNase_III_sf"/>
</dbReference>
<dbReference type="PROSITE" id="PS50137">
    <property type="entry name" value="DS_RBD"/>
    <property type="match status" value="1"/>
</dbReference>
<feature type="active site" evidence="9">
    <location>
        <position position="122"/>
    </location>
</feature>
<evidence type="ECO:0000256" key="5">
    <source>
        <dbReference type="ARBA" id="ARBA00022722"/>
    </source>
</evidence>
<dbReference type="InterPro" id="IPR011907">
    <property type="entry name" value="RNase_III"/>
</dbReference>
<keyword evidence="3 9" id="KW-0698">rRNA processing</keyword>
<keyword evidence="13" id="KW-1185">Reference proteome</keyword>
<evidence type="ECO:0000256" key="9">
    <source>
        <dbReference type="HAMAP-Rule" id="MF_00104"/>
    </source>
</evidence>
<feature type="binding site" evidence="9">
    <location>
        <position position="46"/>
    </location>
    <ligand>
        <name>Mg(2+)</name>
        <dbReference type="ChEBI" id="CHEBI:18420"/>
    </ligand>
</feature>
<comment type="catalytic activity">
    <reaction evidence="1 9">
        <text>Endonucleolytic cleavage to 5'-phosphomonoester.</text>
        <dbReference type="EC" id="3.1.26.3"/>
    </reaction>
</comment>
<keyword evidence="4 9" id="KW-0507">mRNA processing</keyword>
<dbReference type="NCBIfam" id="TIGR02191">
    <property type="entry name" value="RNaseIII"/>
    <property type="match status" value="1"/>
</dbReference>
<dbReference type="GO" id="GO:0004525">
    <property type="term" value="F:ribonuclease III activity"/>
    <property type="evidence" value="ECO:0007669"/>
    <property type="project" value="UniProtKB-UniRule"/>
</dbReference>
<evidence type="ECO:0000259" key="11">
    <source>
        <dbReference type="PROSITE" id="PS50142"/>
    </source>
</evidence>
<dbReference type="GO" id="GO:0006397">
    <property type="term" value="P:mRNA processing"/>
    <property type="evidence" value="ECO:0007669"/>
    <property type="project" value="UniProtKB-UniRule"/>
</dbReference>
<dbReference type="GO" id="GO:0008033">
    <property type="term" value="P:tRNA processing"/>
    <property type="evidence" value="ECO:0007669"/>
    <property type="project" value="UniProtKB-KW"/>
</dbReference>
<dbReference type="PROSITE" id="PS50142">
    <property type="entry name" value="RNASE_3_2"/>
    <property type="match status" value="1"/>
</dbReference>
<evidence type="ECO:0000256" key="1">
    <source>
        <dbReference type="ARBA" id="ARBA00000109"/>
    </source>
</evidence>
<organism evidence="12 13">
    <name type="scientific">Thermovirga lienii (strain ATCC BAA-1197 / DSM 17291 / Cas60314)</name>
    <dbReference type="NCBI Taxonomy" id="580340"/>
    <lineage>
        <taxon>Bacteria</taxon>
        <taxon>Thermotogati</taxon>
        <taxon>Synergistota</taxon>
        <taxon>Synergistia</taxon>
        <taxon>Synergistales</taxon>
        <taxon>Thermovirgaceae</taxon>
        <taxon>Thermovirga</taxon>
    </lineage>
</organism>
<protein>
    <recommendedName>
        <fullName evidence="9">Ribonuclease 3</fullName>
        <ecNumber evidence="9">3.1.26.3</ecNumber>
    </recommendedName>
    <alternativeName>
        <fullName evidence="9">Ribonuclease III</fullName>
        <shortName evidence="9">RNase III</shortName>
    </alternativeName>
</protein>
<keyword evidence="9" id="KW-0963">Cytoplasm</keyword>
<proteinExistence type="inferred from homology"/>
<dbReference type="InterPro" id="IPR000999">
    <property type="entry name" value="RNase_III_dom"/>
</dbReference>
<keyword evidence="9" id="KW-0460">Magnesium</keyword>
<dbReference type="SUPFAM" id="SSF69065">
    <property type="entry name" value="RNase III domain-like"/>
    <property type="match status" value="1"/>
</dbReference>
<comment type="cofactor">
    <cofactor evidence="9">
        <name>Mg(2+)</name>
        <dbReference type="ChEBI" id="CHEBI:18420"/>
    </cofactor>
</comment>
<sequence length="227" mass="25621">MRSDDLKKIESFFGYPLKDRALFEEALCHMSYTNEKGLDVSNERLEFLGDAVIGLVVSSFLYETFPSDDEGQMSHKKAALVCEKALAEWALEIGLDKFLCIGKGLEKEGGRNNYSVLSDAMEALIGAYFLDGGYETAHKIVRQYCEKKKTELEQRIYDANLELKKVLLDKGEMIYELVKTEGPPHRPLHWVRILLNGEVIGQGQGRSIKEAKRKAAEDALKNMQPLA</sequence>
<feature type="domain" description="RNase III" evidence="11">
    <location>
        <begin position="6"/>
        <end position="133"/>
    </location>
</feature>